<evidence type="ECO:0000259" key="1">
    <source>
        <dbReference type="Pfam" id="PF05144"/>
    </source>
</evidence>
<reference evidence="2 3" key="1">
    <citation type="submission" date="2013-01" db="EMBL/GenBank/DDBJ databases">
        <title>The Genome Sequence of Clostridium colicanis 209318.</title>
        <authorList>
            <consortium name="The Broad Institute Genome Sequencing Platform"/>
            <person name="Earl A."/>
            <person name="Ward D."/>
            <person name="Feldgarden M."/>
            <person name="Gevers D."/>
            <person name="Courvalin P."/>
            <person name="Lambert T."/>
            <person name="Walker B."/>
            <person name="Young S.K."/>
            <person name="Zeng Q."/>
            <person name="Gargeya S."/>
            <person name="Fitzgerald M."/>
            <person name="Haas B."/>
            <person name="Abouelleil A."/>
            <person name="Alvarado L."/>
            <person name="Arachchi H.M."/>
            <person name="Berlin A.M."/>
            <person name="Chapman S.B."/>
            <person name="Dewar J."/>
            <person name="Goldberg J."/>
            <person name="Griggs A."/>
            <person name="Gujja S."/>
            <person name="Hansen M."/>
            <person name="Howarth C."/>
            <person name="Imamovic A."/>
            <person name="Larimer J."/>
            <person name="McCowan C."/>
            <person name="Murphy C."/>
            <person name="Neiman D."/>
            <person name="Pearson M."/>
            <person name="Priest M."/>
            <person name="Roberts A."/>
            <person name="Saif S."/>
            <person name="Shea T."/>
            <person name="Sisk P."/>
            <person name="Sykes S."/>
            <person name="Wortman J."/>
            <person name="Nusbaum C."/>
            <person name="Birren B."/>
        </authorList>
    </citation>
    <scope>NUCLEOTIDE SEQUENCE [LARGE SCALE GENOMIC DNA]</scope>
    <source>
        <strain evidence="2 3">209318</strain>
    </source>
</reference>
<dbReference type="eggNOG" id="ENOG5033QU6">
    <property type="taxonomic scope" value="Bacteria"/>
</dbReference>
<comment type="caution">
    <text evidence="2">The sequence shown here is derived from an EMBL/GenBank/DDBJ whole genome shotgun (WGS) entry which is preliminary data.</text>
</comment>
<dbReference type="RefSeq" id="WP_002598469.1">
    <property type="nucleotide sequence ID" value="NZ_KB850956.1"/>
</dbReference>
<dbReference type="InterPro" id="IPR022686">
    <property type="entry name" value="G2P_N"/>
</dbReference>
<name>N9Y0B9_9CLOT</name>
<accession>N9Y0B9</accession>
<dbReference type="Proteomes" id="UP000013097">
    <property type="component" value="Unassembled WGS sequence"/>
</dbReference>
<sequence>MYVEIILKRIDFRKDVVIENKEERELLLKIYKKARKKVNKKEKNSKFDSTIYFSNSSVVVIIYDKTKEREDKNLVVKEYEKNILRLEIRLFPKHLTYKNKSAKIERTLKSYLKNDIFSEYIDKHVLTILQRGNHYKIKIIESMLKENDNIKAKDRKEIIKFLNYISRYGFDSVINKLDDNKKYKYSRYTCKKYIKILSELNINPLIIPNRAGIDFIENKFCI</sequence>
<dbReference type="PATRIC" id="fig|999411.4.peg.1942"/>
<gene>
    <name evidence="2" type="ORF">HMPREF1092_01975</name>
</gene>
<evidence type="ECO:0000313" key="3">
    <source>
        <dbReference type="Proteomes" id="UP000013097"/>
    </source>
</evidence>
<evidence type="ECO:0000313" key="2">
    <source>
        <dbReference type="EMBL" id="ENZ01267.1"/>
    </source>
</evidence>
<keyword evidence="3" id="KW-1185">Reference proteome</keyword>
<dbReference type="AlphaFoldDB" id="N9Y0B9"/>
<feature type="domain" description="Replication-associated protein G2P N-terminal" evidence="1">
    <location>
        <begin position="6"/>
        <end position="97"/>
    </location>
</feature>
<proteinExistence type="predicted"/>
<dbReference type="EMBL" id="AGYT01000009">
    <property type="protein sequence ID" value="ENZ01267.1"/>
    <property type="molecule type" value="Genomic_DNA"/>
</dbReference>
<dbReference type="HOGENOM" id="CLU_1243534_0_0_9"/>
<dbReference type="Pfam" id="PF05144">
    <property type="entry name" value="Phage_CRI"/>
    <property type="match status" value="1"/>
</dbReference>
<organism evidence="2 3">
    <name type="scientific">Clostridium thermobutyricum</name>
    <dbReference type="NCBI Taxonomy" id="29372"/>
    <lineage>
        <taxon>Bacteria</taxon>
        <taxon>Bacillati</taxon>
        <taxon>Bacillota</taxon>
        <taxon>Clostridia</taxon>
        <taxon>Eubacteriales</taxon>
        <taxon>Clostridiaceae</taxon>
        <taxon>Clostridium</taxon>
    </lineage>
</organism>
<protein>
    <recommendedName>
        <fullName evidence="1">Replication-associated protein G2P N-terminal domain-containing protein</fullName>
    </recommendedName>
</protein>
<dbReference type="GO" id="GO:0006260">
    <property type="term" value="P:DNA replication"/>
    <property type="evidence" value="ECO:0007669"/>
    <property type="project" value="InterPro"/>
</dbReference>